<evidence type="ECO:0000259" key="2">
    <source>
        <dbReference type="Pfam" id="PF00078"/>
    </source>
</evidence>
<evidence type="ECO:0000313" key="4">
    <source>
        <dbReference type="Proteomes" id="UP000601435"/>
    </source>
</evidence>
<evidence type="ECO:0000313" key="3">
    <source>
        <dbReference type="EMBL" id="CAE7707358.1"/>
    </source>
</evidence>
<protein>
    <submittedName>
        <fullName evidence="3">AcnA protein</fullName>
    </submittedName>
</protein>
<proteinExistence type="predicted"/>
<dbReference type="InterPro" id="IPR000477">
    <property type="entry name" value="RT_dom"/>
</dbReference>
<name>A0A812X0R6_9DINO</name>
<feature type="region of interest" description="Disordered" evidence="1">
    <location>
        <begin position="537"/>
        <end position="581"/>
    </location>
</feature>
<dbReference type="InterPro" id="IPR036691">
    <property type="entry name" value="Endo/exonu/phosph_ase_sf"/>
</dbReference>
<organism evidence="3 4">
    <name type="scientific">Symbiodinium necroappetens</name>
    <dbReference type="NCBI Taxonomy" id="1628268"/>
    <lineage>
        <taxon>Eukaryota</taxon>
        <taxon>Sar</taxon>
        <taxon>Alveolata</taxon>
        <taxon>Dinophyceae</taxon>
        <taxon>Suessiales</taxon>
        <taxon>Symbiodiniaceae</taxon>
        <taxon>Symbiodinium</taxon>
    </lineage>
</organism>
<feature type="non-terminal residue" evidence="3">
    <location>
        <position position="1"/>
    </location>
</feature>
<dbReference type="OrthoDB" id="410104at2759"/>
<reference evidence="3" key="1">
    <citation type="submission" date="2021-02" db="EMBL/GenBank/DDBJ databases">
        <authorList>
            <person name="Dougan E. K."/>
            <person name="Rhodes N."/>
            <person name="Thang M."/>
            <person name="Chan C."/>
        </authorList>
    </citation>
    <scope>NUCLEOTIDE SEQUENCE</scope>
</reference>
<dbReference type="AlphaFoldDB" id="A0A812X0R6"/>
<keyword evidence="4" id="KW-1185">Reference proteome</keyword>
<comment type="caution">
    <text evidence="3">The sequence shown here is derived from an EMBL/GenBank/DDBJ whole genome shotgun (WGS) entry which is preliminary data.</text>
</comment>
<dbReference type="SUPFAM" id="SSF56219">
    <property type="entry name" value="DNase I-like"/>
    <property type="match status" value="1"/>
</dbReference>
<gene>
    <name evidence="3" type="primary">acnA</name>
    <name evidence="3" type="ORF">SNEC2469_LOCUS20388</name>
</gene>
<evidence type="ECO:0000256" key="1">
    <source>
        <dbReference type="SAM" id="MobiDB-lite"/>
    </source>
</evidence>
<dbReference type="Pfam" id="PF00078">
    <property type="entry name" value="RVT_1"/>
    <property type="match status" value="1"/>
</dbReference>
<dbReference type="EMBL" id="CAJNJA010035463">
    <property type="protein sequence ID" value="CAE7707358.1"/>
    <property type="molecule type" value="Genomic_DNA"/>
</dbReference>
<feature type="compositionally biased region" description="Polar residues" evidence="1">
    <location>
        <begin position="557"/>
        <end position="571"/>
    </location>
</feature>
<dbReference type="Gene3D" id="3.60.10.10">
    <property type="entry name" value="Endonuclease/exonuclease/phosphatase"/>
    <property type="match status" value="1"/>
</dbReference>
<feature type="domain" description="Reverse transcriptase" evidence="2">
    <location>
        <begin position="382"/>
        <end position="489"/>
    </location>
</feature>
<accession>A0A812X0R6</accession>
<dbReference type="Proteomes" id="UP000601435">
    <property type="component" value="Unassembled WGS sequence"/>
</dbReference>
<sequence>MTQGTTIYRGRAFKAHEVPDSIRQSFVYSRPQPRTRQNPGRGLRIFCWNAGGLGGGLYPELLTFLDNSQYDVAVILESKWQECMEYTTGQWSCIHSGCKTRKQAGVLILVHHRLAPPSQLRFEHILQGRLLHVRVPLPGKDSRHIHLVGVYQKAYDQKTASLEQRQQVWQAIDRCMARIPARDSLALMGDFNTPLKPSVPHVGDHTNPLPCHPPEDMDDFMALLVTYDLVALNTWSRTMDKKLPSTFRFQATESQIDFILTRRPDATHQARRARAWRNFHVGASRSDPASIVMPCYRQLPITWHPALAFRAGLLPGKPGVLSTDTIVSISSDAARRMQLRDPQGLMMSPSAEADLLHQHFQQRFHAETQDPQDPDAICLAGKQCLMDILRVQPGESRTFDAKKGIRQGCSASPLLWLIFSHAISCRLEGLISYDRICAMLTIFADDYHAAGTFSSLHELEQLLSCITALFKVLKAFGMEVSDAKSQAVLALRGSLALLQQMAALDQEIKEVFGDLAQNSLQGFGDALFGTGSPLPNVGPPTKAAKLEGAPGKRQRPSDSGSSTGSNHQWGSNKGRGKGNKNQPQLHALVHAMGRLIIRQETQLQILKQNSAWTLYLKPGPSGPVALLYKTAEKYREESKTKFMDTPVRAVLLHTLFQALLGSLQDISSSQEKQKVLQEKGWLNQDGLWNYQKWDGDQQALVIDEARQPVNHQDLIGKVGQFAEIILNKDVIHRFNATHSLSVNKTGTSTFLLEVGLRAQGVELAWAILETISGLSALQVIGLQVRREGLRRGGLANDVQKLLNASA</sequence>